<proteinExistence type="predicted"/>
<name>A0ABR1QNN2_9PEZI</name>
<gene>
    <name evidence="1" type="ORF">PG986_004685</name>
</gene>
<reference evidence="1 2" key="1">
    <citation type="submission" date="2023-01" db="EMBL/GenBank/DDBJ databases">
        <title>Analysis of 21 Apiospora genomes using comparative genomics revels a genus with tremendous synthesis potential of carbohydrate active enzymes and secondary metabolites.</title>
        <authorList>
            <person name="Sorensen T."/>
        </authorList>
    </citation>
    <scope>NUCLEOTIDE SEQUENCE [LARGE SCALE GENOMIC DNA]</scope>
    <source>
        <strain evidence="1 2">CBS 24483</strain>
    </source>
</reference>
<evidence type="ECO:0000313" key="2">
    <source>
        <dbReference type="Proteomes" id="UP001391051"/>
    </source>
</evidence>
<dbReference type="Proteomes" id="UP001391051">
    <property type="component" value="Unassembled WGS sequence"/>
</dbReference>
<sequence length="82" mass="9513">MYDFVNECGIGYGGCHSHYQRQHSQHYQHYQDYQHLEDCGASSAHIFFISANLVIRCAVYPAIITGSNIDTDRRSHPNQRPW</sequence>
<comment type="caution">
    <text evidence="1">The sequence shown here is derived from an EMBL/GenBank/DDBJ whole genome shotgun (WGS) entry which is preliminary data.</text>
</comment>
<dbReference type="GeneID" id="92073969"/>
<evidence type="ECO:0000313" key="1">
    <source>
        <dbReference type="EMBL" id="KAK7959831.1"/>
    </source>
</evidence>
<keyword evidence="2" id="KW-1185">Reference proteome</keyword>
<dbReference type="EMBL" id="JAQQWE010000003">
    <property type="protein sequence ID" value="KAK7959831.1"/>
    <property type="molecule type" value="Genomic_DNA"/>
</dbReference>
<dbReference type="RefSeq" id="XP_066703534.1">
    <property type="nucleotide sequence ID" value="XM_066840907.1"/>
</dbReference>
<accession>A0ABR1QNN2</accession>
<protein>
    <submittedName>
        <fullName evidence="1">Uncharacterized protein</fullName>
    </submittedName>
</protein>
<organism evidence="1 2">
    <name type="scientific">Apiospora aurea</name>
    <dbReference type="NCBI Taxonomy" id="335848"/>
    <lineage>
        <taxon>Eukaryota</taxon>
        <taxon>Fungi</taxon>
        <taxon>Dikarya</taxon>
        <taxon>Ascomycota</taxon>
        <taxon>Pezizomycotina</taxon>
        <taxon>Sordariomycetes</taxon>
        <taxon>Xylariomycetidae</taxon>
        <taxon>Amphisphaeriales</taxon>
        <taxon>Apiosporaceae</taxon>
        <taxon>Apiospora</taxon>
    </lineage>
</organism>